<keyword evidence="1" id="KW-0472">Membrane</keyword>
<keyword evidence="1" id="KW-0812">Transmembrane</keyword>
<accession>A0ABD5RYA9</accession>
<gene>
    <name evidence="2" type="ORF">ACFQE1_07215</name>
</gene>
<dbReference type="AlphaFoldDB" id="A0ABD5RYA9"/>
<dbReference type="Pfam" id="PF26072">
    <property type="entry name" value="DUF8029"/>
    <property type="match status" value="1"/>
</dbReference>
<keyword evidence="1" id="KW-1133">Transmembrane helix</keyword>
<organism evidence="2 3">
    <name type="scientific">Halobium palmae</name>
    <dbReference type="NCBI Taxonomy" id="1776492"/>
    <lineage>
        <taxon>Archaea</taxon>
        <taxon>Methanobacteriati</taxon>
        <taxon>Methanobacteriota</taxon>
        <taxon>Stenosarchaea group</taxon>
        <taxon>Halobacteria</taxon>
        <taxon>Halobacteriales</taxon>
        <taxon>Haloferacaceae</taxon>
        <taxon>Halobium</taxon>
    </lineage>
</organism>
<evidence type="ECO:0000313" key="3">
    <source>
        <dbReference type="Proteomes" id="UP001596328"/>
    </source>
</evidence>
<protein>
    <submittedName>
        <fullName evidence="2">Uncharacterized protein</fullName>
    </submittedName>
</protein>
<reference evidence="2 3" key="1">
    <citation type="journal article" date="2019" name="Int. J. Syst. Evol. Microbiol.">
        <title>The Global Catalogue of Microorganisms (GCM) 10K type strain sequencing project: providing services to taxonomists for standard genome sequencing and annotation.</title>
        <authorList>
            <consortium name="The Broad Institute Genomics Platform"/>
            <consortium name="The Broad Institute Genome Sequencing Center for Infectious Disease"/>
            <person name="Wu L."/>
            <person name="Ma J."/>
        </authorList>
    </citation>
    <scope>NUCLEOTIDE SEQUENCE [LARGE SCALE GENOMIC DNA]</scope>
    <source>
        <strain evidence="2 3">NBRC 111368</strain>
    </source>
</reference>
<dbReference type="EMBL" id="JBHSWU010000113">
    <property type="protein sequence ID" value="MFC6724166.1"/>
    <property type="molecule type" value="Genomic_DNA"/>
</dbReference>
<keyword evidence="3" id="KW-1185">Reference proteome</keyword>
<name>A0ABD5RYA9_9EURY</name>
<dbReference type="InterPro" id="IPR058342">
    <property type="entry name" value="DUF8029"/>
</dbReference>
<feature type="transmembrane region" description="Helical" evidence="1">
    <location>
        <begin position="20"/>
        <end position="41"/>
    </location>
</feature>
<evidence type="ECO:0000256" key="1">
    <source>
        <dbReference type="SAM" id="Phobius"/>
    </source>
</evidence>
<proteinExistence type="predicted"/>
<evidence type="ECO:0000313" key="2">
    <source>
        <dbReference type="EMBL" id="MFC6724166.1"/>
    </source>
</evidence>
<comment type="caution">
    <text evidence="2">The sequence shown here is derived from an EMBL/GenBank/DDBJ whole genome shotgun (WGS) entry which is preliminary data.</text>
</comment>
<dbReference type="Proteomes" id="UP001596328">
    <property type="component" value="Unassembled WGS sequence"/>
</dbReference>
<feature type="transmembrane region" description="Helical" evidence="1">
    <location>
        <begin position="48"/>
        <end position="71"/>
    </location>
</feature>
<sequence>MSPLALSVPVLQAGLLSTPLGQLLAALVVAAVVLLVGRVFLKLAWRIVTFGIVLVAEALALSMLGIDLGIWF</sequence>